<keyword evidence="2" id="KW-1185">Reference proteome</keyword>
<gene>
    <name evidence="1" type="ORF">L0P57_13625</name>
</gene>
<dbReference type="InterPro" id="IPR001387">
    <property type="entry name" value="Cro/C1-type_HTH"/>
</dbReference>
<evidence type="ECO:0000313" key="1">
    <source>
        <dbReference type="EMBL" id="MCG4611962.1"/>
    </source>
</evidence>
<evidence type="ECO:0000313" key="2">
    <source>
        <dbReference type="Proteomes" id="UP001298681"/>
    </source>
</evidence>
<dbReference type="CDD" id="cd00093">
    <property type="entry name" value="HTH_XRE"/>
    <property type="match status" value="1"/>
</dbReference>
<name>A0ABS9MP24_9FIRM</name>
<dbReference type="EMBL" id="JAKNHQ010000035">
    <property type="protein sequence ID" value="MCG4611962.1"/>
    <property type="molecule type" value="Genomic_DNA"/>
</dbReference>
<protein>
    <submittedName>
        <fullName evidence="1">Helix-turn-helix domain-containing protein</fullName>
    </submittedName>
</protein>
<proteinExistence type="predicted"/>
<comment type="caution">
    <text evidence="1">The sequence shown here is derived from an EMBL/GenBank/DDBJ whole genome shotgun (WGS) entry which is preliminary data.</text>
</comment>
<sequence>MSVFSQKLQALIQPRIDKGQLTIYGLARNSKIDRSSLYKFINGERLPASTEILSRLVDALRLSPTQAFELRAAYDISRMGEERYRRRRHTLEFLNFFNQYVGTQPAETLPPPEPPPLPSGCSEVRTGVLPVNNLVQAVVGAETARPNGEILVIAQPDYDFLIHTLSALTLGRECSVQHILCLESESQEEDNHYNLGCLRAVVELMFSLKSYQPYYYYDNITSHFKNSNSLPYLIVTSECALQLSYNQKYAVCLRGAEYVAFFRKLFNDARKNANLMLSTLDTVTDNIRFYQNIFQKCAAPHWVCSCSPHILQSMDRELFEKYIYDIPGREEIIQAFLGYCDRQRAFLQEKHAYIGFFTREGIDYFCRTGRFRQTPSSIYAPLEPRDRWELLRRFCEEQPPAFKSILLRNNPTPFPAHLEVIAFWDGSIAFSYEHTPHQFRVMLLFEKSLTSCFEDFFTYLENSRHVFSVSETKAFLRQKMEELERLF</sequence>
<dbReference type="Gene3D" id="1.10.260.40">
    <property type="entry name" value="lambda repressor-like DNA-binding domains"/>
    <property type="match status" value="1"/>
</dbReference>
<dbReference type="InterPro" id="IPR010982">
    <property type="entry name" value="Lambda_DNA-bd_dom_sf"/>
</dbReference>
<dbReference type="RefSeq" id="WP_191441788.1">
    <property type="nucleotide sequence ID" value="NZ_JAKNHQ010000035.1"/>
</dbReference>
<dbReference type="Proteomes" id="UP001298681">
    <property type="component" value="Unassembled WGS sequence"/>
</dbReference>
<reference evidence="1 2" key="1">
    <citation type="submission" date="2022-01" db="EMBL/GenBank/DDBJ databases">
        <title>Collection of gut derived symbiotic bacterial strains cultured from healthy donors.</title>
        <authorList>
            <person name="Lin H."/>
            <person name="Kohout C."/>
            <person name="Waligurski E."/>
            <person name="Pamer E.G."/>
        </authorList>
    </citation>
    <scope>NUCLEOTIDE SEQUENCE [LARGE SCALE GENOMIC DNA]</scope>
    <source>
        <strain evidence="1 2">DFI.7.58</strain>
    </source>
</reference>
<dbReference type="SUPFAM" id="SSF47413">
    <property type="entry name" value="lambda repressor-like DNA-binding domains"/>
    <property type="match status" value="1"/>
</dbReference>
<accession>A0ABS9MP24</accession>
<organism evidence="1 2">
    <name type="scientific">Anaeromassilibacillus senegalensis</name>
    <dbReference type="NCBI Taxonomy" id="1673717"/>
    <lineage>
        <taxon>Bacteria</taxon>
        <taxon>Bacillati</taxon>
        <taxon>Bacillota</taxon>
        <taxon>Clostridia</taxon>
        <taxon>Eubacteriales</taxon>
        <taxon>Acutalibacteraceae</taxon>
        <taxon>Anaeromassilibacillus</taxon>
    </lineage>
</organism>